<evidence type="ECO:0000313" key="2">
    <source>
        <dbReference type="EMBL" id="NOI83056.1"/>
    </source>
</evidence>
<dbReference type="Proteomes" id="UP000572722">
    <property type="component" value="Unassembled WGS sequence"/>
</dbReference>
<dbReference type="AlphaFoldDB" id="A0AAE5GTZ0"/>
<protein>
    <submittedName>
        <fullName evidence="2">Uncharacterized protein</fullName>
    </submittedName>
</protein>
<feature type="transmembrane region" description="Helical" evidence="1">
    <location>
        <begin position="31"/>
        <end position="50"/>
    </location>
</feature>
<keyword evidence="1" id="KW-0472">Membrane</keyword>
<name>A0AAE5GTZ0_9VIBR</name>
<proteinExistence type="predicted"/>
<accession>A0AAE5GTZ0</accession>
<reference evidence="2 3" key="1">
    <citation type="submission" date="2019-08" db="EMBL/GenBank/DDBJ databases">
        <title>Draft genome sequencing and comparative genomics of hatchery-associated Vibrios.</title>
        <authorList>
            <person name="Kehlet-Delgado H."/>
            <person name="Mueller R.S."/>
        </authorList>
    </citation>
    <scope>NUCLEOTIDE SEQUENCE [LARGE SCALE GENOMIC DNA]</scope>
    <source>
        <strain evidence="2 3">01-65-5-1</strain>
    </source>
</reference>
<feature type="transmembrane region" description="Helical" evidence="1">
    <location>
        <begin position="70"/>
        <end position="90"/>
    </location>
</feature>
<dbReference type="RefSeq" id="WP_099608375.1">
    <property type="nucleotide sequence ID" value="NZ_VTXO01000012.1"/>
</dbReference>
<gene>
    <name evidence="2" type="ORF">F0237_20535</name>
</gene>
<evidence type="ECO:0000313" key="3">
    <source>
        <dbReference type="Proteomes" id="UP000572722"/>
    </source>
</evidence>
<keyword evidence="1" id="KW-0812">Transmembrane</keyword>
<sequence length="102" mass="11528">MIYVEIALSIMPIVIFGLIVKSHLSASMIRRVYFTSFSLAMVYLSYAVVVNVGLLPEPVDTSSWLIGNNLILPIDCVLIVFLYLYIHTILPQTAEPKHHHSR</sequence>
<keyword evidence="1" id="KW-1133">Transmembrane helix</keyword>
<evidence type="ECO:0000256" key="1">
    <source>
        <dbReference type="SAM" id="Phobius"/>
    </source>
</evidence>
<comment type="caution">
    <text evidence="2">The sequence shown here is derived from an EMBL/GenBank/DDBJ whole genome shotgun (WGS) entry which is preliminary data.</text>
</comment>
<organism evidence="2 3">
    <name type="scientific">Vibrio tubiashii</name>
    <dbReference type="NCBI Taxonomy" id="29498"/>
    <lineage>
        <taxon>Bacteria</taxon>
        <taxon>Pseudomonadati</taxon>
        <taxon>Pseudomonadota</taxon>
        <taxon>Gammaproteobacteria</taxon>
        <taxon>Vibrionales</taxon>
        <taxon>Vibrionaceae</taxon>
        <taxon>Vibrio</taxon>
        <taxon>Vibrio oreintalis group</taxon>
    </lineage>
</organism>
<dbReference type="EMBL" id="VTXO01000012">
    <property type="protein sequence ID" value="NOI83056.1"/>
    <property type="molecule type" value="Genomic_DNA"/>
</dbReference>
<feature type="transmembrane region" description="Helical" evidence="1">
    <location>
        <begin position="6"/>
        <end position="24"/>
    </location>
</feature>